<dbReference type="InterPro" id="IPR041678">
    <property type="entry name" value="TetR_C_16"/>
</dbReference>
<dbReference type="Pfam" id="PF17920">
    <property type="entry name" value="TetR_C_16"/>
    <property type="match status" value="1"/>
</dbReference>
<dbReference type="SUPFAM" id="SSF46689">
    <property type="entry name" value="Homeodomain-like"/>
    <property type="match status" value="1"/>
</dbReference>
<dbReference type="Gene3D" id="1.10.357.10">
    <property type="entry name" value="Tetracycline Repressor, domain 2"/>
    <property type="match status" value="1"/>
</dbReference>
<keyword evidence="1 2" id="KW-0238">DNA-binding</keyword>
<evidence type="ECO:0000313" key="4">
    <source>
        <dbReference type="EMBL" id="NEW59047.1"/>
    </source>
</evidence>
<dbReference type="SUPFAM" id="SSF48498">
    <property type="entry name" value="Tetracyclin repressor-like, C-terminal domain"/>
    <property type="match status" value="1"/>
</dbReference>
<dbReference type="PANTHER" id="PTHR30055">
    <property type="entry name" value="HTH-TYPE TRANSCRIPTIONAL REGULATOR RUTR"/>
    <property type="match status" value="1"/>
</dbReference>
<dbReference type="Gene3D" id="1.10.10.60">
    <property type="entry name" value="Homeodomain-like"/>
    <property type="match status" value="1"/>
</dbReference>
<comment type="caution">
    <text evidence="4">The sequence shown here is derived from an EMBL/GenBank/DDBJ whole genome shotgun (WGS) entry which is preliminary data.</text>
</comment>
<dbReference type="RefSeq" id="WP_163826099.1">
    <property type="nucleotide sequence ID" value="NZ_JAAGUX010000075.1"/>
</dbReference>
<feature type="domain" description="HTH tetR-type" evidence="3">
    <location>
        <begin position="6"/>
        <end position="66"/>
    </location>
</feature>
<dbReference type="InterPro" id="IPR009057">
    <property type="entry name" value="Homeodomain-like_sf"/>
</dbReference>
<dbReference type="InterPro" id="IPR001647">
    <property type="entry name" value="HTH_TetR"/>
</dbReference>
<keyword evidence="5" id="KW-1185">Reference proteome</keyword>
<reference evidence="4 5" key="1">
    <citation type="submission" date="2020-01" db="EMBL/GenBank/DDBJ databases">
        <title>Genetics and antimicrobial susceptibilities of Nocardia species isolated from the soil; a comparison with species isolated from humans.</title>
        <authorList>
            <person name="Carrasco G."/>
            <person name="Monzon S."/>
            <person name="Sansegundo M."/>
            <person name="Garcia E."/>
            <person name="Garrido N."/>
            <person name="Medina M.J."/>
            <person name="Villalon P."/>
            <person name="Ramirez-Arocha A.C."/>
            <person name="Jimenez P."/>
            <person name="Cuesta I."/>
            <person name="Valdezate S."/>
        </authorList>
    </citation>
    <scope>NUCLEOTIDE SEQUENCE [LARGE SCALE GENOMIC DNA]</scope>
    <source>
        <strain evidence="4 5">CNM20110649</strain>
    </source>
</reference>
<name>A0ABX0CUZ8_9NOCA</name>
<evidence type="ECO:0000256" key="2">
    <source>
        <dbReference type="PROSITE-ProRule" id="PRU00335"/>
    </source>
</evidence>
<proteinExistence type="predicted"/>
<dbReference type="InterPro" id="IPR036271">
    <property type="entry name" value="Tet_transcr_reg_TetR-rel_C_sf"/>
</dbReference>
<dbReference type="InterPro" id="IPR050109">
    <property type="entry name" value="HTH-type_TetR-like_transc_reg"/>
</dbReference>
<organism evidence="4 5">
    <name type="scientific">Nocardia cyriacigeorgica</name>
    <dbReference type="NCBI Taxonomy" id="135487"/>
    <lineage>
        <taxon>Bacteria</taxon>
        <taxon>Bacillati</taxon>
        <taxon>Actinomycetota</taxon>
        <taxon>Actinomycetes</taxon>
        <taxon>Mycobacteriales</taxon>
        <taxon>Nocardiaceae</taxon>
        <taxon>Nocardia</taxon>
    </lineage>
</organism>
<dbReference type="PANTHER" id="PTHR30055:SF235">
    <property type="entry name" value="TRANSCRIPTIONAL REGULATORY PROTEIN"/>
    <property type="match status" value="1"/>
</dbReference>
<dbReference type="Proteomes" id="UP000470876">
    <property type="component" value="Unassembled WGS sequence"/>
</dbReference>
<sequence>MRRSSGETKAVILAAARERFAADGYDRATIRAIAAEAGIDPAMVMRYFGNKERLFAAAAEFDLELPDLSTVPRDLLGSTVVAHFLERWERDEALLILLRAGVTNEAVAERMRSIFAAQLAPVVARAVEDPRDVPLRAGLAASQILGMALCRFVLAFPPLVAMNRQEVVAWIGPTLQRYLTGTPDAAAAELLPPGPPARISFGD</sequence>
<dbReference type="Pfam" id="PF00440">
    <property type="entry name" value="TetR_N"/>
    <property type="match status" value="1"/>
</dbReference>
<accession>A0ABX0CUZ8</accession>
<dbReference type="PRINTS" id="PR00455">
    <property type="entry name" value="HTHTETR"/>
</dbReference>
<dbReference type="EMBL" id="JAAGUX010000075">
    <property type="protein sequence ID" value="NEW59047.1"/>
    <property type="molecule type" value="Genomic_DNA"/>
</dbReference>
<evidence type="ECO:0000313" key="5">
    <source>
        <dbReference type="Proteomes" id="UP000470876"/>
    </source>
</evidence>
<feature type="DNA-binding region" description="H-T-H motif" evidence="2">
    <location>
        <begin position="29"/>
        <end position="48"/>
    </location>
</feature>
<protein>
    <submittedName>
        <fullName evidence="4">TetR/AcrR family transcriptional regulator</fullName>
    </submittedName>
</protein>
<dbReference type="PROSITE" id="PS50977">
    <property type="entry name" value="HTH_TETR_2"/>
    <property type="match status" value="1"/>
</dbReference>
<evidence type="ECO:0000256" key="1">
    <source>
        <dbReference type="ARBA" id="ARBA00023125"/>
    </source>
</evidence>
<gene>
    <name evidence="4" type="ORF">GV794_25910</name>
</gene>
<evidence type="ECO:0000259" key="3">
    <source>
        <dbReference type="PROSITE" id="PS50977"/>
    </source>
</evidence>